<evidence type="ECO:0000313" key="2">
    <source>
        <dbReference type="Proteomes" id="UP001054945"/>
    </source>
</evidence>
<gene>
    <name evidence="1" type="ORF">CEXT_808641</name>
</gene>
<evidence type="ECO:0000313" key="1">
    <source>
        <dbReference type="EMBL" id="GIX68203.1"/>
    </source>
</evidence>
<protein>
    <submittedName>
        <fullName evidence="1">Uncharacterized protein</fullName>
    </submittedName>
</protein>
<dbReference type="AlphaFoldDB" id="A0AAV4M743"/>
<keyword evidence="2" id="KW-1185">Reference proteome</keyword>
<dbReference type="Proteomes" id="UP001054945">
    <property type="component" value="Unassembled WGS sequence"/>
</dbReference>
<organism evidence="1 2">
    <name type="scientific">Caerostris extrusa</name>
    <name type="common">Bark spider</name>
    <name type="synonym">Caerostris bankana</name>
    <dbReference type="NCBI Taxonomy" id="172846"/>
    <lineage>
        <taxon>Eukaryota</taxon>
        <taxon>Metazoa</taxon>
        <taxon>Ecdysozoa</taxon>
        <taxon>Arthropoda</taxon>
        <taxon>Chelicerata</taxon>
        <taxon>Arachnida</taxon>
        <taxon>Araneae</taxon>
        <taxon>Araneomorphae</taxon>
        <taxon>Entelegynae</taxon>
        <taxon>Araneoidea</taxon>
        <taxon>Araneidae</taxon>
        <taxon>Caerostris</taxon>
    </lineage>
</organism>
<proteinExistence type="predicted"/>
<dbReference type="EMBL" id="BPLR01001937">
    <property type="protein sequence ID" value="GIX68203.1"/>
    <property type="molecule type" value="Genomic_DNA"/>
</dbReference>
<comment type="caution">
    <text evidence="1">The sequence shown here is derived from an EMBL/GenBank/DDBJ whole genome shotgun (WGS) entry which is preliminary data.</text>
</comment>
<reference evidence="1 2" key="1">
    <citation type="submission" date="2021-06" db="EMBL/GenBank/DDBJ databases">
        <title>Caerostris extrusa draft genome.</title>
        <authorList>
            <person name="Kono N."/>
            <person name="Arakawa K."/>
        </authorList>
    </citation>
    <scope>NUCLEOTIDE SEQUENCE [LARGE SCALE GENOMIC DNA]</scope>
</reference>
<sequence>MTAGNVCARYKMHDRITRGTTPRSRVLALSGDNGARFTGWTRQGELNEKKKGVTVVVRVKIRVFCYLHLLSYLRLWWI</sequence>
<accession>A0AAV4M743</accession>
<name>A0AAV4M743_CAEEX</name>